<evidence type="ECO:0000313" key="1">
    <source>
        <dbReference type="EMBL" id="UQN30679.1"/>
    </source>
</evidence>
<dbReference type="EMBL" id="CP097218">
    <property type="protein sequence ID" value="UQN30679.1"/>
    <property type="molecule type" value="Genomic_DNA"/>
</dbReference>
<name>A0ABY4NBC4_9MICO</name>
<gene>
    <name evidence="1" type="ORF">M4486_05080</name>
</gene>
<sequence>MDHRTVYIDLDHARLEHSREGIEVETETEHLVLNGTADAFAALLRLATIDTARSDGEVA</sequence>
<organism evidence="1 2">
    <name type="scientific">Brachybacterium kimchii</name>
    <dbReference type="NCBI Taxonomy" id="2942909"/>
    <lineage>
        <taxon>Bacteria</taxon>
        <taxon>Bacillati</taxon>
        <taxon>Actinomycetota</taxon>
        <taxon>Actinomycetes</taxon>
        <taxon>Micrococcales</taxon>
        <taxon>Dermabacteraceae</taxon>
        <taxon>Brachybacterium</taxon>
    </lineage>
</organism>
<evidence type="ECO:0000313" key="2">
    <source>
        <dbReference type="Proteomes" id="UP001055868"/>
    </source>
</evidence>
<reference evidence="1" key="1">
    <citation type="submission" date="2022-05" db="EMBL/GenBank/DDBJ databases">
        <title>Genomic analysis of Brachybacterium sp. CBA3104.</title>
        <authorList>
            <person name="Roh S.W."/>
            <person name="Kim Y.B."/>
            <person name="Kim Y."/>
        </authorList>
    </citation>
    <scope>NUCLEOTIDE SEQUENCE</scope>
    <source>
        <strain evidence="1">CBA3104</strain>
    </source>
</reference>
<dbReference type="RefSeq" id="WP_249480082.1">
    <property type="nucleotide sequence ID" value="NZ_CP097218.1"/>
</dbReference>
<proteinExistence type="predicted"/>
<keyword evidence="2" id="KW-1185">Reference proteome</keyword>
<protein>
    <submittedName>
        <fullName evidence="1">Uncharacterized protein</fullName>
    </submittedName>
</protein>
<dbReference type="Proteomes" id="UP001055868">
    <property type="component" value="Chromosome"/>
</dbReference>
<accession>A0ABY4NBC4</accession>